<dbReference type="InterPro" id="IPR000600">
    <property type="entry name" value="ROK"/>
</dbReference>
<feature type="region of interest" description="Disordered" evidence="7">
    <location>
        <begin position="1"/>
        <end position="23"/>
    </location>
</feature>
<evidence type="ECO:0000256" key="1">
    <source>
        <dbReference type="ARBA" id="ARBA00001946"/>
    </source>
</evidence>
<sequence>MTSETNTMQHQHPLPYNSNNNDNDENEIYLAAIEGGGTTFVVSIARVVKQQQHEQQHNNNTLLQIGPTSLEILNTATFPPKDEISGVIPTWTPTQILDAVCAFLQEHRPSSPSSITTCATNNDKPLTDDAAATPDTALLSVATSTGRYSAVGIATFGPAGVHRHKPNYGTILAGSPKKEWRNVDILTPIREACGFSNNMSSSSLSSGMDSRVRFDTDVNAPALAEFRHRNYLKQQQQQQQQNNHPSPNAPSKHNSPTTFPPPPTTTPLTSLAYVTIGTGVGVGLIINSQPVHGLLHPEGGHVAICPLEQDTFTGYSWGKERSPYAGVNTVEGVASSVALTERYLQMKMEDNDDDKTKQEKDVIAARHGDDDDANKNNNSSRSNENIDSNNTIDSNNAQTRELLSTLPDSHPVWSHAANAIANLCVSLLLLTSMQKIVLGGGIMKRYALYDMIRQRVWSILNGYLDCVEELSDVQQLDNVIVEGCWVKKNKLGSGLVGAYALALDAYEESK</sequence>
<dbReference type="PANTHER" id="PTHR42742:SF3">
    <property type="entry name" value="FRUCTOKINASE"/>
    <property type="match status" value="1"/>
</dbReference>
<feature type="region of interest" description="Disordered" evidence="7">
    <location>
        <begin position="232"/>
        <end position="266"/>
    </location>
</feature>
<dbReference type="EC" id="2.7.1.4" evidence="5"/>
<evidence type="ECO:0000256" key="5">
    <source>
        <dbReference type="ARBA" id="ARBA00038887"/>
    </source>
</evidence>
<evidence type="ECO:0000313" key="8">
    <source>
        <dbReference type="EMBL" id="KAL3763664.1"/>
    </source>
</evidence>
<dbReference type="AlphaFoldDB" id="A0ABD3MLD6"/>
<dbReference type="PANTHER" id="PTHR42742">
    <property type="entry name" value="TRANSCRIPTIONAL REPRESSOR MPRA"/>
    <property type="match status" value="1"/>
</dbReference>
<dbReference type="Pfam" id="PF00480">
    <property type="entry name" value="ROK"/>
    <property type="match status" value="1"/>
</dbReference>
<dbReference type="GO" id="GO:0046872">
    <property type="term" value="F:metal ion binding"/>
    <property type="evidence" value="ECO:0007669"/>
    <property type="project" value="UniProtKB-KW"/>
</dbReference>
<keyword evidence="2" id="KW-0479">Metal-binding</keyword>
<dbReference type="Proteomes" id="UP001530293">
    <property type="component" value="Unassembled WGS sequence"/>
</dbReference>
<proteinExistence type="predicted"/>
<evidence type="ECO:0000256" key="4">
    <source>
        <dbReference type="ARBA" id="ARBA00022842"/>
    </source>
</evidence>
<feature type="compositionally biased region" description="Polar residues" evidence="7">
    <location>
        <begin position="1"/>
        <end position="10"/>
    </location>
</feature>
<dbReference type="EMBL" id="JALLBG020000118">
    <property type="protein sequence ID" value="KAL3763664.1"/>
    <property type="molecule type" value="Genomic_DNA"/>
</dbReference>
<feature type="compositionally biased region" description="Low complexity" evidence="7">
    <location>
        <begin position="375"/>
        <end position="393"/>
    </location>
</feature>
<evidence type="ECO:0000256" key="2">
    <source>
        <dbReference type="ARBA" id="ARBA00022723"/>
    </source>
</evidence>
<dbReference type="PROSITE" id="PS01125">
    <property type="entry name" value="ROK"/>
    <property type="match status" value="1"/>
</dbReference>
<dbReference type="InterPro" id="IPR051804">
    <property type="entry name" value="Carb_Metab_Reg_Kinase/Isom"/>
</dbReference>
<evidence type="ECO:0000256" key="3">
    <source>
        <dbReference type="ARBA" id="ARBA00022833"/>
    </source>
</evidence>
<feature type="compositionally biased region" description="Polar residues" evidence="7">
    <location>
        <begin position="242"/>
        <end position="255"/>
    </location>
</feature>
<keyword evidence="4" id="KW-0460">Magnesium</keyword>
<dbReference type="Gene3D" id="3.30.420.40">
    <property type="match status" value="2"/>
</dbReference>
<keyword evidence="9" id="KW-1185">Reference proteome</keyword>
<gene>
    <name evidence="8" type="ORF">ACHAWU_009088</name>
</gene>
<evidence type="ECO:0000256" key="7">
    <source>
        <dbReference type="SAM" id="MobiDB-lite"/>
    </source>
</evidence>
<name>A0ABD3MLD6_9STRA</name>
<reference evidence="8 9" key="1">
    <citation type="submission" date="2024-10" db="EMBL/GenBank/DDBJ databases">
        <title>Updated reference genomes for cyclostephanoid diatoms.</title>
        <authorList>
            <person name="Roberts W.R."/>
            <person name="Alverson A.J."/>
        </authorList>
    </citation>
    <scope>NUCLEOTIDE SEQUENCE [LARGE SCALE GENOMIC DNA]</scope>
    <source>
        <strain evidence="8 9">AJA232-27</strain>
    </source>
</reference>
<keyword evidence="3" id="KW-0862">Zinc</keyword>
<feature type="region of interest" description="Disordered" evidence="7">
    <location>
        <begin position="365"/>
        <end position="393"/>
    </location>
</feature>
<comment type="catalytic activity">
    <reaction evidence="6">
        <text>D-fructose + ATP = D-fructose 6-phosphate + ADP + H(+)</text>
        <dbReference type="Rhea" id="RHEA:16125"/>
        <dbReference type="ChEBI" id="CHEBI:15378"/>
        <dbReference type="ChEBI" id="CHEBI:30616"/>
        <dbReference type="ChEBI" id="CHEBI:37721"/>
        <dbReference type="ChEBI" id="CHEBI:61527"/>
        <dbReference type="ChEBI" id="CHEBI:456216"/>
        <dbReference type="EC" id="2.7.1.4"/>
    </reaction>
</comment>
<dbReference type="GO" id="GO:0008865">
    <property type="term" value="F:fructokinase activity"/>
    <property type="evidence" value="ECO:0007669"/>
    <property type="project" value="UniProtKB-EC"/>
</dbReference>
<evidence type="ECO:0000313" key="9">
    <source>
        <dbReference type="Proteomes" id="UP001530293"/>
    </source>
</evidence>
<comment type="caution">
    <text evidence="8">The sequence shown here is derived from an EMBL/GenBank/DDBJ whole genome shotgun (WGS) entry which is preliminary data.</text>
</comment>
<dbReference type="InterPro" id="IPR043129">
    <property type="entry name" value="ATPase_NBD"/>
</dbReference>
<protein>
    <recommendedName>
        <fullName evidence="5">fructokinase</fullName>
        <ecNumber evidence="5">2.7.1.4</ecNumber>
    </recommendedName>
</protein>
<dbReference type="InterPro" id="IPR049874">
    <property type="entry name" value="ROK_cs"/>
</dbReference>
<dbReference type="SUPFAM" id="SSF53067">
    <property type="entry name" value="Actin-like ATPase domain"/>
    <property type="match status" value="2"/>
</dbReference>
<evidence type="ECO:0000256" key="6">
    <source>
        <dbReference type="ARBA" id="ARBA00048451"/>
    </source>
</evidence>
<comment type="cofactor">
    <cofactor evidence="1">
        <name>Mg(2+)</name>
        <dbReference type="ChEBI" id="CHEBI:18420"/>
    </cofactor>
</comment>
<organism evidence="8 9">
    <name type="scientific">Discostella pseudostelligera</name>
    <dbReference type="NCBI Taxonomy" id="259834"/>
    <lineage>
        <taxon>Eukaryota</taxon>
        <taxon>Sar</taxon>
        <taxon>Stramenopiles</taxon>
        <taxon>Ochrophyta</taxon>
        <taxon>Bacillariophyta</taxon>
        <taxon>Coscinodiscophyceae</taxon>
        <taxon>Thalassiosirophycidae</taxon>
        <taxon>Stephanodiscales</taxon>
        <taxon>Stephanodiscaceae</taxon>
        <taxon>Discostella</taxon>
    </lineage>
</organism>
<accession>A0ABD3MLD6</accession>